<feature type="transmembrane region" description="Helical" evidence="2">
    <location>
        <begin position="243"/>
        <end position="262"/>
    </location>
</feature>
<evidence type="ECO:0000256" key="1">
    <source>
        <dbReference type="SAM" id="MobiDB-lite"/>
    </source>
</evidence>
<evidence type="ECO:0000256" key="2">
    <source>
        <dbReference type="SAM" id="Phobius"/>
    </source>
</evidence>
<protein>
    <submittedName>
        <fullName evidence="4">Uncharacterized protein (DUF2236 family)</fullName>
    </submittedName>
</protein>
<feature type="transmembrane region" description="Helical" evidence="2">
    <location>
        <begin position="32"/>
        <end position="51"/>
    </location>
</feature>
<evidence type="ECO:0000259" key="3">
    <source>
        <dbReference type="Pfam" id="PF09995"/>
    </source>
</evidence>
<organism evidence="4 5">
    <name type="scientific">Amycolatopsis cihanbeyliensis</name>
    <dbReference type="NCBI Taxonomy" id="1128664"/>
    <lineage>
        <taxon>Bacteria</taxon>
        <taxon>Bacillati</taxon>
        <taxon>Actinomycetota</taxon>
        <taxon>Actinomycetes</taxon>
        <taxon>Pseudonocardiales</taxon>
        <taxon>Pseudonocardiaceae</taxon>
        <taxon>Amycolatopsis</taxon>
    </lineage>
</organism>
<feature type="transmembrane region" description="Helical" evidence="2">
    <location>
        <begin position="57"/>
        <end position="84"/>
    </location>
</feature>
<feature type="transmembrane region" description="Helical" evidence="2">
    <location>
        <begin position="274"/>
        <end position="298"/>
    </location>
</feature>
<gene>
    <name evidence="4" type="ORF">FB471_5785</name>
</gene>
<dbReference type="InterPro" id="IPR018713">
    <property type="entry name" value="MPAB/Lcp_cat_dom"/>
</dbReference>
<feature type="transmembrane region" description="Helical" evidence="2">
    <location>
        <begin position="206"/>
        <end position="231"/>
    </location>
</feature>
<dbReference type="Pfam" id="PF09995">
    <property type="entry name" value="MPAB_Lcp_cat"/>
    <property type="match status" value="1"/>
</dbReference>
<name>A0A542DS94_AMYCI</name>
<sequence>MNAASTAEYPDSRLRTPEPVGKALHPAVRDGLFGSVALLCGGAFLVLYLGSGATNWWFAWTVASPLTATTLGAGFGAAFVLFVLAALEPDWANARIAGSAPLVLAGGILLAVALDGAELNPAHDLTVAGVSFSMPVADVWLLGLGLGLLVTVLTVPVQLARRVEVEGGGRTAPMPGWVRVIAGIEGTGLVAAGAVCFARPELAGSWWPWPVGVLDLRVLCVLTVTVGVLIVHATVDGDLRRTAVGLAALVAFGVLVPAGVLFHADDLRWPAPSAWFFLATVAILLGTGAIGLLLLALLRVALPVLTAVTGAGSDVPPSTARLAELARKARSRITPHADHGFFGPDSVAWKVWSYPTSLTVGFQRAVVVEELEPGLVASVDATKAIRTRPRARYDRTLRYFAMVAFASTRDTMKAADVLVKIHSVGIGIEPASGKPYDANDPESQLWIHLTAWHSILYAYEKYGPGKLGPAEEARYWAECAAAAELQTCDPADVPRDRAGVRAYFERMRPRLVGSPVARSTMDHLLHAEVMLPPMPLVHWPATVVVTGALRVATIASMPRWMRDMAGIQQSRLLDALIVPVMRLSFRLIRTSRWLQLGALHLLSPSTTPVVAPILFGVPATTPETLTPAEARDRYGYPKPAQAHLELRARQHRRVFTERQAPSDTGLAESEEVLGTRRR</sequence>
<reference evidence="4 5" key="1">
    <citation type="submission" date="2019-06" db="EMBL/GenBank/DDBJ databases">
        <title>Sequencing the genomes of 1000 actinobacteria strains.</title>
        <authorList>
            <person name="Klenk H.-P."/>
        </authorList>
    </citation>
    <scope>NUCLEOTIDE SEQUENCE [LARGE SCALE GENOMIC DNA]</scope>
    <source>
        <strain evidence="4 5">DSM 45679</strain>
    </source>
</reference>
<feature type="transmembrane region" description="Helical" evidence="2">
    <location>
        <begin position="96"/>
        <end position="114"/>
    </location>
</feature>
<dbReference type="Proteomes" id="UP000320876">
    <property type="component" value="Unassembled WGS sequence"/>
</dbReference>
<evidence type="ECO:0000313" key="4">
    <source>
        <dbReference type="EMBL" id="TQJ05938.1"/>
    </source>
</evidence>
<feature type="domain" description="ER-bound oxygenase mpaB/mpaB'/Rubber oxygenase catalytic" evidence="3">
    <location>
        <begin position="349"/>
        <end position="582"/>
    </location>
</feature>
<accession>A0A542DS94</accession>
<keyword evidence="2" id="KW-0472">Membrane</keyword>
<comment type="caution">
    <text evidence="4">The sequence shown here is derived from an EMBL/GenBank/DDBJ whole genome shotgun (WGS) entry which is preliminary data.</text>
</comment>
<proteinExistence type="predicted"/>
<keyword evidence="5" id="KW-1185">Reference proteome</keyword>
<feature type="region of interest" description="Disordered" evidence="1">
    <location>
        <begin position="655"/>
        <end position="678"/>
    </location>
</feature>
<keyword evidence="2" id="KW-0812">Transmembrane</keyword>
<dbReference type="AlphaFoldDB" id="A0A542DS94"/>
<feature type="transmembrane region" description="Helical" evidence="2">
    <location>
        <begin position="139"/>
        <end position="159"/>
    </location>
</feature>
<dbReference type="PANTHER" id="PTHR36151">
    <property type="entry name" value="BLR2777 PROTEIN"/>
    <property type="match status" value="1"/>
</dbReference>
<keyword evidence="2" id="KW-1133">Transmembrane helix</keyword>
<dbReference type="PANTHER" id="PTHR36151:SF3">
    <property type="entry name" value="ER-BOUND OXYGENASE MPAB_MPAB'_RUBBER OXYGENASE CATALYTIC DOMAIN-CONTAINING PROTEIN"/>
    <property type="match status" value="1"/>
</dbReference>
<dbReference type="RefSeq" id="WP_246076642.1">
    <property type="nucleotide sequence ID" value="NZ_VFML01000001.1"/>
</dbReference>
<dbReference type="GO" id="GO:0016491">
    <property type="term" value="F:oxidoreductase activity"/>
    <property type="evidence" value="ECO:0007669"/>
    <property type="project" value="InterPro"/>
</dbReference>
<feature type="transmembrane region" description="Helical" evidence="2">
    <location>
        <begin position="180"/>
        <end position="200"/>
    </location>
</feature>
<evidence type="ECO:0000313" key="5">
    <source>
        <dbReference type="Proteomes" id="UP000320876"/>
    </source>
</evidence>
<dbReference type="EMBL" id="VFML01000001">
    <property type="protein sequence ID" value="TQJ05938.1"/>
    <property type="molecule type" value="Genomic_DNA"/>
</dbReference>